<keyword evidence="5" id="KW-1185">Reference proteome</keyword>
<dbReference type="InterPro" id="IPR051002">
    <property type="entry name" value="UBA_autophagy_assoc_protein"/>
</dbReference>
<evidence type="ECO:0000259" key="3">
    <source>
        <dbReference type="Pfam" id="PF17751"/>
    </source>
</evidence>
<feature type="coiled-coil region" evidence="2">
    <location>
        <begin position="301"/>
        <end position="369"/>
    </location>
</feature>
<dbReference type="STRING" id="8005.ENSEEEP00000023827"/>
<reference evidence="4" key="5">
    <citation type="submission" date="2025-09" db="UniProtKB">
        <authorList>
            <consortium name="Ensembl"/>
        </authorList>
    </citation>
    <scope>IDENTIFICATION</scope>
</reference>
<reference evidence="5" key="2">
    <citation type="journal article" date="2017" name="Sci. Adv.">
        <title>A tail of two voltages: Proteomic comparison of the three electric organs of the electric eel.</title>
        <authorList>
            <person name="Traeger L.L."/>
            <person name="Sabat G."/>
            <person name="Barrett-Wilt G.A."/>
            <person name="Wells G.B."/>
            <person name="Sussman M.R."/>
        </authorList>
    </citation>
    <scope>NUCLEOTIDE SEQUENCE [LARGE SCALE GENOMIC DNA]</scope>
</reference>
<dbReference type="Gene3D" id="2.60.40.2840">
    <property type="match status" value="1"/>
</dbReference>
<reference evidence="4" key="4">
    <citation type="submission" date="2025-08" db="UniProtKB">
        <authorList>
            <consortium name="Ensembl"/>
        </authorList>
    </citation>
    <scope>IDENTIFICATION</scope>
</reference>
<accession>A0A4W4FIE1</accession>
<evidence type="ECO:0000313" key="5">
    <source>
        <dbReference type="Proteomes" id="UP000314983"/>
    </source>
</evidence>
<name>A0A4W4FIE1_ELEEL</name>
<evidence type="ECO:0000256" key="2">
    <source>
        <dbReference type="SAM" id="Coils"/>
    </source>
</evidence>
<dbReference type="Proteomes" id="UP000314983">
    <property type="component" value="Chromosome 14"/>
</dbReference>
<dbReference type="InterPro" id="IPR041611">
    <property type="entry name" value="SKICH"/>
</dbReference>
<reference evidence="5" key="1">
    <citation type="journal article" date="2014" name="Science">
        <title>Nonhuman genetics. Genomic basis for the convergent evolution of electric organs.</title>
        <authorList>
            <person name="Gallant J.R."/>
            <person name="Traeger L.L."/>
            <person name="Volkening J.D."/>
            <person name="Moffett H."/>
            <person name="Chen P.H."/>
            <person name="Novina C.D."/>
            <person name="Phillips G.N.Jr."/>
            <person name="Anand R."/>
            <person name="Wells G.B."/>
            <person name="Pinch M."/>
            <person name="Guth R."/>
            <person name="Unguez G.A."/>
            <person name="Albert J.S."/>
            <person name="Zakon H.H."/>
            <person name="Samanta M.P."/>
            <person name="Sussman M.R."/>
        </authorList>
    </citation>
    <scope>NUCLEOTIDE SEQUENCE [LARGE SCALE GENOMIC DNA]</scope>
</reference>
<feature type="coiled-coil region" evidence="2">
    <location>
        <begin position="225"/>
        <end position="273"/>
    </location>
</feature>
<dbReference type="OMA" id="PFCFRNP"/>
<dbReference type="AlphaFoldDB" id="A0A4W4FIE1"/>
<keyword evidence="1 2" id="KW-0175">Coiled coil</keyword>
<feature type="domain" description="SKICH" evidence="3">
    <location>
        <begin position="23"/>
        <end position="126"/>
    </location>
</feature>
<gene>
    <name evidence="4" type="primary">CALCOCO2</name>
</gene>
<dbReference type="Ensembl" id="ENSEEET00000024095.2">
    <property type="protein sequence ID" value="ENSEEEP00000023827.2"/>
    <property type="gene ID" value="ENSEEEG00000011561.2"/>
</dbReference>
<evidence type="ECO:0000256" key="1">
    <source>
        <dbReference type="ARBA" id="ARBA00023054"/>
    </source>
</evidence>
<sequence>MNDDTLENMIFREYDMESSFSQVVFVNILRSYQINVPVKCCYTLTGGLKPNTRDWIGIFKVGWKSTQMYYNYKWVQPSLEQDGPEPLQQEVVFSESYLPKDDGEFYQFCYVDSSGQVRGASTPFCFQNPAEASLDCSLDKDLLVITTQEQAEQMEKEKESLLSEMKHLKDENKILKKELDERLHEIHRLRVCSSLSPLAQCVATIRDSATKVSLLSHLCRLNPRIKEAMQGYNTLQDQIQLLQVDLQSSQKEIKRLQSEKPEIKELRATLSQQSPAEGDKGGIKMQNHTLLTQLTEARGMLRKEIQNSNDANQRADRAEREVTELKKKLEQMTIADDRKENNQQIEAQLNEAQRRIKEQAHVAEMVQLEKENLAKVNQVIFSCMVAEKETKISHTFCSLCRHCCESFPDISEDELEIHEQSHKVCPFCTLICDEMKQQEFEDHVYSHEE</sequence>
<dbReference type="GeneTree" id="ENSGT00950000183025"/>
<evidence type="ECO:0000313" key="4">
    <source>
        <dbReference type="Ensembl" id="ENSEEEP00000023827.2"/>
    </source>
</evidence>
<dbReference type="Pfam" id="PF17751">
    <property type="entry name" value="SKICH"/>
    <property type="match status" value="1"/>
</dbReference>
<organism evidence="4 5">
    <name type="scientific">Electrophorus electricus</name>
    <name type="common">Electric eel</name>
    <name type="synonym">Gymnotus electricus</name>
    <dbReference type="NCBI Taxonomy" id="8005"/>
    <lineage>
        <taxon>Eukaryota</taxon>
        <taxon>Metazoa</taxon>
        <taxon>Chordata</taxon>
        <taxon>Craniata</taxon>
        <taxon>Vertebrata</taxon>
        <taxon>Euteleostomi</taxon>
        <taxon>Actinopterygii</taxon>
        <taxon>Neopterygii</taxon>
        <taxon>Teleostei</taxon>
        <taxon>Ostariophysi</taxon>
        <taxon>Gymnotiformes</taxon>
        <taxon>Gymnotoidei</taxon>
        <taxon>Gymnotidae</taxon>
        <taxon>Electrophorus</taxon>
    </lineage>
</organism>
<dbReference type="PANTHER" id="PTHR31915">
    <property type="entry name" value="SKICH DOMAIN-CONTAINING PROTEIN"/>
    <property type="match status" value="1"/>
</dbReference>
<dbReference type="CDD" id="cd21968">
    <property type="entry name" value="Zn-C2H2_CALCOCO2"/>
    <property type="match status" value="1"/>
</dbReference>
<feature type="coiled-coil region" evidence="2">
    <location>
        <begin position="144"/>
        <end position="185"/>
    </location>
</feature>
<proteinExistence type="predicted"/>
<protein>
    <recommendedName>
        <fullName evidence="3">SKICH domain-containing protein</fullName>
    </recommendedName>
</protein>
<dbReference type="PANTHER" id="PTHR31915:SF10">
    <property type="entry name" value="CALCIUM-BINDING AND COILED-COIL DOMAIN 2"/>
    <property type="match status" value="1"/>
</dbReference>
<reference evidence="4" key="3">
    <citation type="submission" date="2020-05" db="EMBL/GenBank/DDBJ databases">
        <title>Electrophorus electricus (electric eel) genome, fEleEle1, primary haplotype.</title>
        <authorList>
            <person name="Myers G."/>
            <person name="Meyer A."/>
            <person name="Fedrigo O."/>
            <person name="Formenti G."/>
            <person name="Rhie A."/>
            <person name="Tracey A."/>
            <person name="Sims Y."/>
            <person name="Jarvis E.D."/>
        </authorList>
    </citation>
    <scope>NUCLEOTIDE SEQUENCE [LARGE SCALE GENOMIC DNA]</scope>
</reference>